<dbReference type="PROSITE" id="PS50158">
    <property type="entry name" value="ZF_CCHC"/>
    <property type="match status" value="1"/>
</dbReference>
<feature type="domain" description="CCHC-type" evidence="3">
    <location>
        <begin position="29"/>
        <end position="44"/>
    </location>
</feature>
<organism evidence="4 5">
    <name type="scientific">Ambispora gerdemannii</name>
    <dbReference type="NCBI Taxonomy" id="144530"/>
    <lineage>
        <taxon>Eukaryota</taxon>
        <taxon>Fungi</taxon>
        <taxon>Fungi incertae sedis</taxon>
        <taxon>Mucoromycota</taxon>
        <taxon>Glomeromycotina</taxon>
        <taxon>Glomeromycetes</taxon>
        <taxon>Archaeosporales</taxon>
        <taxon>Ambisporaceae</taxon>
        <taxon>Ambispora</taxon>
    </lineage>
</organism>
<dbReference type="Proteomes" id="UP000789831">
    <property type="component" value="Unassembled WGS sequence"/>
</dbReference>
<keyword evidence="1" id="KW-0479">Metal-binding</keyword>
<dbReference type="EMBL" id="CAJVPL010013384">
    <property type="protein sequence ID" value="CAG8688481.1"/>
    <property type="molecule type" value="Genomic_DNA"/>
</dbReference>
<evidence type="ECO:0000259" key="3">
    <source>
        <dbReference type="PROSITE" id="PS50158"/>
    </source>
</evidence>
<dbReference type="InterPro" id="IPR036875">
    <property type="entry name" value="Znf_CCHC_sf"/>
</dbReference>
<name>A0A9N9EVI9_9GLOM</name>
<dbReference type="SMART" id="SM00343">
    <property type="entry name" value="ZnF_C2HC"/>
    <property type="match status" value="1"/>
</dbReference>
<evidence type="ECO:0000313" key="5">
    <source>
        <dbReference type="Proteomes" id="UP000789831"/>
    </source>
</evidence>
<dbReference type="InterPro" id="IPR001878">
    <property type="entry name" value="Znf_CCHC"/>
</dbReference>
<feature type="region of interest" description="Disordered" evidence="2">
    <location>
        <begin position="144"/>
        <end position="189"/>
    </location>
</feature>
<feature type="compositionally biased region" description="Low complexity" evidence="2">
    <location>
        <begin position="54"/>
        <end position="75"/>
    </location>
</feature>
<feature type="region of interest" description="Disordered" evidence="2">
    <location>
        <begin position="40"/>
        <end position="90"/>
    </location>
</feature>
<proteinExistence type="predicted"/>
<dbReference type="Gene3D" id="4.10.60.10">
    <property type="entry name" value="Zinc finger, CCHC-type"/>
    <property type="match status" value="1"/>
</dbReference>
<dbReference type="GO" id="GO:0008270">
    <property type="term" value="F:zinc ion binding"/>
    <property type="evidence" value="ECO:0007669"/>
    <property type="project" value="UniProtKB-KW"/>
</dbReference>
<evidence type="ECO:0000313" key="4">
    <source>
        <dbReference type="EMBL" id="CAG8688481.1"/>
    </source>
</evidence>
<gene>
    <name evidence="4" type="ORF">AGERDE_LOCUS13013</name>
</gene>
<evidence type="ECO:0000256" key="2">
    <source>
        <dbReference type="SAM" id="MobiDB-lite"/>
    </source>
</evidence>
<dbReference type="SUPFAM" id="SSF57756">
    <property type="entry name" value="Retrovirus zinc finger-like domains"/>
    <property type="match status" value="1"/>
</dbReference>
<accession>A0A9N9EVI9</accession>
<comment type="caution">
    <text evidence="4">The sequence shown here is derived from an EMBL/GenBank/DDBJ whole genome shotgun (WGS) entry which is preliminary data.</text>
</comment>
<dbReference type="GO" id="GO:0003676">
    <property type="term" value="F:nucleic acid binding"/>
    <property type="evidence" value="ECO:0007669"/>
    <property type="project" value="InterPro"/>
</dbReference>
<dbReference type="AlphaFoldDB" id="A0A9N9EVI9"/>
<feature type="region of interest" description="Disordered" evidence="2">
    <location>
        <begin position="1"/>
        <end position="20"/>
    </location>
</feature>
<dbReference type="OrthoDB" id="3863715at2759"/>
<sequence length="189" mass="21293">METARPYQNNNENRNRNWNRSNSNRSIICYNCGEQGHISSNCEKPRQNSRYRDNAGGNPPNRNNANAATQNNARPNMDEPQIDTNVGNKNGNVNDALLVQLQALTNNLQTMVENQNTTNNNALLATHDYLASEKKQKATIRHEPYVKEHNTRSRQNNNDDKSGNPLAEETLSDREMDEAGPSTNIVKDS</sequence>
<evidence type="ECO:0000256" key="1">
    <source>
        <dbReference type="PROSITE-ProRule" id="PRU00047"/>
    </source>
</evidence>
<feature type="compositionally biased region" description="Basic and acidic residues" evidence="2">
    <location>
        <begin position="144"/>
        <end position="162"/>
    </location>
</feature>
<feature type="non-terminal residue" evidence="4">
    <location>
        <position position="189"/>
    </location>
</feature>
<protein>
    <submittedName>
        <fullName evidence="4">13230_t:CDS:1</fullName>
    </submittedName>
</protein>
<dbReference type="Pfam" id="PF00098">
    <property type="entry name" value="zf-CCHC"/>
    <property type="match status" value="1"/>
</dbReference>
<feature type="compositionally biased region" description="Basic and acidic residues" evidence="2">
    <location>
        <begin position="43"/>
        <end position="53"/>
    </location>
</feature>
<reference evidence="4" key="1">
    <citation type="submission" date="2021-06" db="EMBL/GenBank/DDBJ databases">
        <authorList>
            <person name="Kallberg Y."/>
            <person name="Tangrot J."/>
            <person name="Rosling A."/>
        </authorList>
    </citation>
    <scope>NUCLEOTIDE SEQUENCE</scope>
    <source>
        <strain evidence="4">MT106</strain>
    </source>
</reference>
<feature type="compositionally biased region" description="Low complexity" evidence="2">
    <location>
        <begin position="9"/>
        <end position="20"/>
    </location>
</feature>
<keyword evidence="1" id="KW-0863">Zinc-finger</keyword>
<keyword evidence="1" id="KW-0862">Zinc</keyword>
<keyword evidence="5" id="KW-1185">Reference proteome</keyword>